<reference evidence="4 5" key="1">
    <citation type="submission" date="2024-04" db="EMBL/GenBank/DDBJ databases">
        <authorList>
            <person name="Waldvogel A.-M."/>
            <person name="Schoenle A."/>
        </authorList>
    </citation>
    <scope>NUCLEOTIDE SEQUENCE [LARGE SCALE GENOMIC DNA]</scope>
</reference>
<dbReference type="GO" id="GO:0051315">
    <property type="term" value="P:attachment of mitotic spindle microtubules to kinetochore"/>
    <property type="evidence" value="ECO:0007669"/>
    <property type="project" value="InterPro"/>
</dbReference>
<keyword evidence="1" id="KW-0479">Metal-binding</keyword>
<proteinExistence type="predicted"/>
<dbReference type="SMART" id="SM00355">
    <property type="entry name" value="ZnF_C2H2"/>
    <property type="match status" value="6"/>
</dbReference>
<dbReference type="Gene3D" id="3.30.160.60">
    <property type="entry name" value="Classic Zinc Finger"/>
    <property type="match status" value="2"/>
</dbReference>
<dbReference type="InterPro" id="IPR013087">
    <property type="entry name" value="Znf_C2H2_type"/>
</dbReference>
<keyword evidence="1" id="KW-0862">Zinc</keyword>
<feature type="domain" description="C2H2-type" evidence="3">
    <location>
        <begin position="461"/>
        <end position="489"/>
    </location>
</feature>
<evidence type="ECO:0000313" key="4">
    <source>
        <dbReference type="EMBL" id="CAL1597961.1"/>
    </source>
</evidence>
<evidence type="ECO:0000259" key="3">
    <source>
        <dbReference type="PROSITE" id="PS50157"/>
    </source>
</evidence>
<dbReference type="PANTHER" id="PTHR37354">
    <property type="entry name" value="CHROMOSOME ALIGNMENT-MAINTAINING PHOSPHOPROTEIN 1"/>
    <property type="match status" value="1"/>
</dbReference>
<dbReference type="PROSITE" id="PS50157">
    <property type="entry name" value="ZINC_FINGER_C2H2_2"/>
    <property type="match status" value="2"/>
</dbReference>
<dbReference type="EMBL" id="OZ035844">
    <property type="protein sequence ID" value="CAL1597961.1"/>
    <property type="molecule type" value="Genomic_DNA"/>
</dbReference>
<dbReference type="PANTHER" id="PTHR37354:SF1">
    <property type="entry name" value="CHROMOSOME ALIGNMENT-MAINTAINING PHOSPHOPROTEIN 1"/>
    <property type="match status" value="1"/>
</dbReference>
<dbReference type="GO" id="GO:0008270">
    <property type="term" value="F:zinc ion binding"/>
    <property type="evidence" value="ECO:0007669"/>
    <property type="project" value="UniProtKB-KW"/>
</dbReference>
<keyword evidence="1" id="KW-0863">Zinc-finger</keyword>
<evidence type="ECO:0000313" key="5">
    <source>
        <dbReference type="Proteomes" id="UP001497482"/>
    </source>
</evidence>
<dbReference type="InterPro" id="IPR039330">
    <property type="entry name" value="CAMP"/>
</dbReference>
<evidence type="ECO:0000256" key="1">
    <source>
        <dbReference type="PROSITE-ProRule" id="PRU00042"/>
    </source>
</evidence>
<organism evidence="4 5">
    <name type="scientific">Knipowitschia caucasica</name>
    <name type="common">Caucasian dwarf goby</name>
    <name type="synonym">Pomatoschistus caucasicus</name>
    <dbReference type="NCBI Taxonomy" id="637954"/>
    <lineage>
        <taxon>Eukaryota</taxon>
        <taxon>Metazoa</taxon>
        <taxon>Chordata</taxon>
        <taxon>Craniata</taxon>
        <taxon>Vertebrata</taxon>
        <taxon>Euteleostomi</taxon>
        <taxon>Actinopterygii</taxon>
        <taxon>Neopterygii</taxon>
        <taxon>Teleostei</taxon>
        <taxon>Neoteleostei</taxon>
        <taxon>Acanthomorphata</taxon>
        <taxon>Gobiaria</taxon>
        <taxon>Gobiiformes</taxon>
        <taxon>Gobioidei</taxon>
        <taxon>Gobiidae</taxon>
        <taxon>Gobiinae</taxon>
        <taxon>Knipowitschia</taxon>
    </lineage>
</organism>
<name>A0AAV2L6W0_KNICA</name>
<dbReference type="PROSITE" id="PS00028">
    <property type="entry name" value="ZINC_FINGER_C2H2_1"/>
    <property type="match status" value="2"/>
</dbReference>
<feature type="region of interest" description="Disordered" evidence="2">
    <location>
        <begin position="87"/>
        <end position="134"/>
    </location>
</feature>
<feature type="compositionally biased region" description="Pro residues" evidence="2">
    <location>
        <begin position="100"/>
        <end position="134"/>
    </location>
</feature>
<dbReference type="Proteomes" id="UP001497482">
    <property type="component" value="Chromosome 22"/>
</dbReference>
<keyword evidence="5" id="KW-1185">Reference proteome</keyword>
<feature type="domain" description="C2H2-type" evidence="3">
    <location>
        <begin position="255"/>
        <end position="283"/>
    </location>
</feature>
<protein>
    <recommendedName>
        <fullName evidence="3">C2H2-type domain-containing protein</fullName>
    </recommendedName>
</protein>
<sequence>MTSKGGLVGGVSSSHCITCGVYCRSHAYFLSHLASAHPTLLHSAPVGRLGKVFLYQQSGKLFHCEICFYSHRDFTQDPELDRSQLENELENEVEDKRRSPPPTVAPPLTLAPPPLTLAPPPPVARPLTVAPPPSSSSPLFQLSSGLYHCLRCDWSHKIRTIAVNHVVRKHDSPQHLYDVIEPLPTSQSESASAPVEEEEEVTPEAITQELEATNILRFYNNRVECQCGWKAKVKRGSRGFALNHLERAHDLPRSHCCSICGQNFTMSYQLREHIKLLHRPGRYHCPFCIFRSDFYGGFRRHSSKSLPRQWLLRSPWPLLRFTLAPPPPVARPLTVAPPPSSSSPLFQLSSGLYHCLRCDWSHKIRTIAVNHVVRKHDSPQHLYDVIEPLPTSQSESASAPVEEEEEVTPEAITQELEATNILRFYNNRVECQCGWKAKVKRGSRGFALNHLERAHDLPRSHCCSICGQNFTMSYQLREHIKLLHRPGRYHCPFCIFR</sequence>
<dbReference type="AlphaFoldDB" id="A0AAV2L6W0"/>
<accession>A0AAV2L6W0</accession>
<gene>
    <name evidence="4" type="ORF">KC01_LOCUS26424</name>
</gene>
<evidence type="ECO:0000256" key="2">
    <source>
        <dbReference type="SAM" id="MobiDB-lite"/>
    </source>
</evidence>